<keyword evidence="1" id="KW-0472">Membrane</keyword>
<protein>
    <recommendedName>
        <fullName evidence="4">Type-F conjugative transfer system pilin assembly protein TrbC</fullName>
    </recommendedName>
</protein>
<keyword evidence="1" id="KW-0812">Transmembrane</keyword>
<organism evidence="2 3">
    <name type="scientific">Maricaulis virginensis</name>
    <dbReference type="NCBI Taxonomy" id="144022"/>
    <lineage>
        <taxon>Bacteria</taxon>
        <taxon>Pseudomonadati</taxon>
        <taxon>Pseudomonadota</taxon>
        <taxon>Alphaproteobacteria</taxon>
        <taxon>Maricaulales</taxon>
        <taxon>Maricaulaceae</taxon>
        <taxon>Maricaulis</taxon>
    </lineage>
</organism>
<evidence type="ECO:0008006" key="4">
    <source>
        <dbReference type="Google" id="ProtNLM"/>
    </source>
</evidence>
<dbReference type="AlphaFoldDB" id="A0A9W6INZ9"/>
<keyword evidence="3" id="KW-1185">Reference proteome</keyword>
<reference evidence="2" key="1">
    <citation type="journal article" date="2014" name="Int. J. Syst. Evol. Microbiol.">
        <title>Complete genome sequence of Corynebacterium casei LMG S-19264T (=DSM 44701T), isolated from a smear-ripened cheese.</title>
        <authorList>
            <consortium name="US DOE Joint Genome Institute (JGI-PGF)"/>
            <person name="Walter F."/>
            <person name="Albersmeier A."/>
            <person name="Kalinowski J."/>
            <person name="Ruckert C."/>
        </authorList>
    </citation>
    <scope>NUCLEOTIDE SEQUENCE</scope>
    <source>
        <strain evidence="2">VKM B-1513</strain>
    </source>
</reference>
<sequence>MLRSIKLAIDIVRAIGVDGRILPAWLGLGASAGLVASGLVHGSLPDLMIALAIALLAGNALLDVAYRIHGSGFWKRAVLALVVAIGPGAGSGVGQERTDAEQTRDILQSNSDRFDADAEAFARQVLDLARSNQSASEIADVTRERLIEGMGQAADMLDVEGFHPEDLMGPDHSGPVVYVFVSLGMPDDALQRYVREAYEVGAVVVIRGFVGNSFARTQERIIQLFDQETIGGVAIDPRPFQAFGIDRVPAIVYADHQVEPCGGLGCVVEAPRHDIVRGNISISAALELFGEDAPAMPAQ</sequence>
<evidence type="ECO:0000313" key="3">
    <source>
        <dbReference type="Proteomes" id="UP001143486"/>
    </source>
</evidence>
<dbReference type="InterPro" id="IPR019106">
    <property type="entry name" value="T4SS_TrbC"/>
</dbReference>
<dbReference type="EMBL" id="BSFE01000011">
    <property type="protein sequence ID" value="GLK53543.1"/>
    <property type="molecule type" value="Genomic_DNA"/>
</dbReference>
<dbReference type="RefSeq" id="WP_271187890.1">
    <property type="nucleotide sequence ID" value="NZ_BSFE01000011.1"/>
</dbReference>
<dbReference type="InterPro" id="IPR014113">
    <property type="entry name" value="T4SS_TrbC_subgr"/>
</dbReference>
<accession>A0A9W6INZ9</accession>
<reference evidence="2" key="2">
    <citation type="submission" date="2023-01" db="EMBL/GenBank/DDBJ databases">
        <authorList>
            <person name="Sun Q."/>
            <person name="Evtushenko L."/>
        </authorList>
    </citation>
    <scope>NUCLEOTIDE SEQUENCE</scope>
    <source>
        <strain evidence="2">VKM B-1513</strain>
    </source>
</reference>
<dbReference type="NCBIfam" id="TIGR02742">
    <property type="entry name" value="TrbC_Ftype"/>
    <property type="match status" value="1"/>
</dbReference>
<feature type="transmembrane region" description="Helical" evidence="1">
    <location>
        <begin position="21"/>
        <end position="41"/>
    </location>
</feature>
<evidence type="ECO:0000256" key="1">
    <source>
        <dbReference type="SAM" id="Phobius"/>
    </source>
</evidence>
<feature type="transmembrane region" description="Helical" evidence="1">
    <location>
        <begin position="47"/>
        <end position="66"/>
    </location>
</feature>
<evidence type="ECO:0000313" key="2">
    <source>
        <dbReference type="EMBL" id="GLK53543.1"/>
    </source>
</evidence>
<dbReference type="Pfam" id="PF09673">
    <property type="entry name" value="TrbC_Ftype"/>
    <property type="match status" value="1"/>
</dbReference>
<name>A0A9W6INZ9_9PROT</name>
<dbReference type="Proteomes" id="UP001143486">
    <property type="component" value="Unassembled WGS sequence"/>
</dbReference>
<keyword evidence="1" id="KW-1133">Transmembrane helix</keyword>
<comment type="caution">
    <text evidence="2">The sequence shown here is derived from an EMBL/GenBank/DDBJ whole genome shotgun (WGS) entry which is preliminary data.</text>
</comment>
<proteinExistence type="predicted"/>
<gene>
    <name evidence="2" type="ORF">GCM10017621_30510</name>
</gene>